<evidence type="ECO:0000256" key="2">
    <source>
        <dbReference type="ARBA" id="ARBA00023015"/>
    </source>
</evidence>
<reference evidence="10" key="1">
    <citation type="submission" date="2016-10" db="EMBL/GenBank/DDBJ databases">
        <authorList>
            <person name="Varghese N."/>
            <person name="Submissions S."/>
        </authorList>
    </citation>
    <scope>NUCLEOTIDE SEQUENCE [LARGE SCALE GENOMIC DNA]</scope>
    <source>
        <strain evidence="10">DSM 3695</strain>
    </source>
</reference>
<protein>
    <recommendedName>
        <fullName evidence="6">RNA polymerase sigma factor</fullName>
    </recommendedName>
</protein>
<dbReference type="GO" id="GO:0016987">
    <property type="term" value="F:sigma factor activity"/>
    <property type="evidence" value="ECO:0007669"/>
    <property type="project" value="UniProtKB-KW"/>
</dbReference>
<evidence type="ECO:0000256" key="5">
    <source>
        <dbReference type="ARBA" id="ARBA00023163"/>
    </source>
</evidence>
<dbReference type="Pfam" id="PF04542">
    <property type="entry name" value="Sigma70_r2"/>
    <property type="match status" value="1"/>
</dbReference>
<dbReference type="EMBL" id="FOJG01000002">
    <property type="protein sequence ID" value="SEW51492.1"/>
    <property type="molecule type" value="Genomic_DNA"/>
</dbReference>
<name>A0A1I0S6X6_9BACT</name>
<keyword evidence="10" id="KW-1185">Reference proteome</keyword>
<dbReference type="Gene3D" id="1.10.10.10">
    <property type="entry name" value="Winged helix-like DNA-binding domain superfamily/Winged helix DNA-binding domain"/>
    <property type="match status" value="1"/>
</dbReference>
<dbReference type="InterPro" id="IPR013325">
    <property type="entry name" value="RNA_pol_sigma_r2"/>
</dbReference>
<evidence type="ECO:0000256" key="4">
    <source>
        <dbReference type="ARBA" id="ARBA00023125"/>
    </source>
</evidence>
<evidence type="ECO:0000256" key="6">
    <source>
        <dbReference type="RuleBase" id="RU000716"/>
    </source>
</evidence>
<feature type="domain" description="RNA polymerase sigma-70 region 2" evidence="7">
    <location>
        <begin position="24"/>
        <end position="91"/>
    </location>
</feature>
<dbReference type="InterPro" id="IPR013249">
    <property type="entry name" value="RNA_pol_sigma70_r4_t2"/>
</dbReference>
<dbReference type="InterPro" id="IPR039425">
    <property type="entry name" value="RNA_pol_sigma-70-like"/>
</dbReference>
<evidence type="ECO:0000259" key="8">
    <source>
        <dbReference type="Pfam" id="PF08281"/>
    </source>
</evidence>
<dbReference type="GO" id="GO:0003677">
    <property type="term" value="F:DNA binding"/>
    <property type="evidence" value="ECO:0007669"/>
    <property type="project" value="UniProtKB-KW"/>
</dbReference>
<comment type="similarity">
    <text evidence="1 6">Belongs to the sigma-70 factor family. ECF subfamily.</text>
</comment>
<keyword evidence="5 6" id="KW-0804">Transcription</keyword>
<dbReference type="InterPro" id="IPR014284">
    <property type="entry name" value="RNA_pol_sigma-70_dom"/>
</dbReference>
<dbReference type="InterPro" id="IPR007627">
    <property type="entry name" value="RNA_pol_sigma70_r2"/>
</dbReference>
<dbReference type="InterPro" id="IPR000838">
    <property type="entry name" value="RNA_pol_sigma70_ECF_CS"/>
</dbReference>
<dbReference type="NCBIfam" id="TIGR02985">
    <property type="entry name" value="Sig70_bacteroi1"/>
    <property type="match status" value="1"/>
</dbReference>
<dbReference type="GO" id="GO:0006352">
    <property type="term" value="P:DNA-templated transcription initiation"/>
    <property type="evidence" value="ECO:0007669"/>
    <property type="project" value="InterPro"/>
</dbReference>
<dbReference type="SUPFAM" id="SSF88946">
    <property type="entry name" value="Sigma2 domain of RNA polymerase sigma factors"/>
    <property type="match status" value="1"/>
</dbReference>
<evidence type="ECO:0000313" key="10">
    <source>
        <dbReference type="Proteomes" id="UP000199310"/>
    </source>
</evidence>
<dbReference type="SUPFAM" id="SSF88659">
    <property type="entry name" value="Sigma3 and sigma4 domains of RNA polymerase sigma factors"/>
    <property type="match status" value="1"/>
</dbReference>
<dbReference type="Pfam" id="PF08281">
    <property type="entry name" value="Sigma70_r4_2"/>
    <property type="match status" value="1"/>
</dbReference>
<dbReference type="InterPro" id="IPR014327">
    <property type="entry name" value="RNA_pol_sigma70_bacteroid"/>
</dbReference>
<dbReference type="STRING" id="29529.SAMN04488122_4262"/>
<dbReference type="RefSeq" id="WP_089897823.1">
    <property type="nucleotide sequence ID" value="NZ_FOJG01000002.1"/>
</dbReference>
<dbReference type="OrthoDB" id="1097528at2"/>
<gene>
    <name evidence="9" type="ORF">SAMN04488122_4262</name>
</gene>
<dbReference type="NCBIfam" id="TIGR02937">
    <property type="entry name" value="sigma70-ECF"/>
    <property type="match status" value="1"/>
</dbReference>
<evidence type="ECO:0000256" key="3">
    <source>
        <dbReference type="ARBA" id="ARBA00023082"/>
    </source>
</evidence>
<dbReference type="AlphaFoldDB" id="A0A1I0S6X6"/>
<keyword evidence="4 6" id="KW-0238">DNA-binding</keyword>
<dbReference type="PANTHER" id="PTHR43133:SF46">
    <property type="entry name" value="RNA POLYMERASE SIGMA-70 FACTOR ECF SUBFAMILY"/>
    <property type="match status" value="1"/>
</dbReference>
<evidence type="ECO:0000256" key="1">
    <source>
        <dbReference type="ARBA" id="ARBA00010641"/>
    </source>
</evidence>
<organism evidence="9 10">
    <name type="scientific">Chitinophaga arvensicola</name>
    <dbReference type="NCBI Taxonomy" id="29529"/>
    <lineage>
        <taxon>Bacteria</taxon>
        <taxon>Pseudomonadati</taxon>
        <taxon>Bacteroidota</taxon>
        <taxon>Chitinophagia</taxon>
        <taxon>Chitinophagales</taxon>
        <taxon>Chitinophagaceae</taxon>
        <taxon>Chitinophaga</taxon>
    </lineage>
</organism>
<sequence>MEKYTDEELLQLLMQNDEPAFRQLYKRYWKKLLTKAYTQLQSHADAEELVQDVFINIWHRRHSLQIKYSFHTYIAAVTRYKIFEKLAGKKRLPVTEDAADCIVADRSTELWLDGESLKAEIESVVGTLPEKCQLVFRLSREQGLTEKQIAHTLQISHKTVESHMSKALRILRGAVGHLRCLFCSL</sequence>
<feature type="domain" description="RNA polymerase sigma factor 70 region 4 type 2" evidence="8">
    <location>
        <begin position="120"/>
        <end position="169"/>
    </location>
</feature>
<dbReference type="PANTHER" id="PTHR43133">
    <property type="entry name" value="RNA POLYMERASE ECF-TYPE SIGMA FACTO"/>
    <property type="match status" value="1"/>
</dbReference>
<accession>A0A1I0S6X6</accession>
<evidence type="ECO:0000313" key="9">
    <source>
        <dbReference type="EMBL" id="SEW51492.1"/>
    </source>
</evidence>
<proteinExistence type="inferred from homology"/>
<keyword evidence="3 6" id="KW-0731">Sigma factor</keyword>
<keyword evidence="2 6" id="KW-0805">Transcription regulation</keyword>
<dbReference type="Proteomes" id="UP000199310">
    <property type="component" value="Unassembled WGS sequence"/>
</dbReference>
<dbReference type="Gene3D" id="1.10.1740.10">
    <property type="match status" value="1"/>
</dbReference>
<evidence type="ECO:0000259" key="7">
    <source>
        <dbReference type="Pfam" id="PF04542"/>
    </source>
</evidence>
<dbReference type="InterPro" id="IPR013324">
    <property type="entry name" value="RNA_pol_sigma_r3/r4-like"/>
</dbReference>
<dbReference type="PROSITE" id="PS01063">
    <property type="entry name" value="SIGMA70_ECF"/>
    <property type="match status" value="1"/>
</dbReference>
<dbReference type="InterPro" id="IPR036388">
    <property type="entry name" value="WH-like_DNA-bd_sf"/>
</dbReference>